<evidence type="ECO:0000313" key="12">
    <source>
        <dbReference type="Proteomes" id="UP001440612"/>
    </source>
</evidence>
<evidence type="ECO:0000256" key="2">
    <source>
        <dbReference type="ARBA" id="ARBA00022452"/>
    </source>
</evidence>
<dbReference type="PANTHER" id="PTHR12815:SF47">
    <property type="entry name" value="TRANSLOCATION AND ASSEMBLY MODULE SUBUNIT TAMA"/>
    <property type="match status" value="1"/>
</dbReference>
<proteinExistence type="inferred from homology"/>
<gene>
    <name evidence="8 11" type="primary">bamA</name>
    <name evidence="11" type="ORF">AABB29_11875</name>
</gene>
<keyword evidence="3 8" id="KW-0812">Transmembrane</keyword>
<evidence type="ECO:0000256" key="7">
    <source>
        <dbReference type="ARBA" id="ARBA00023237"/>
    </source>
</evidence>
<accession>A0ABZ2V8Y6</accession>
<dbReference type="RefSeq" id="WP_341369059.1">
    <property type="nucleotide sequence ID" value="NZ_CP150951.2"/>
</dbReference>
<evidence type="ECO:0000256" key="1">
    <source>
        <dbReference type="ARBA" id="ARBA00004370"/>
    </source>
</evidence>
<reference evidence="12" key="1">
    <citation type="submission" date="2024-04" db="EMBL/GenBank/DDBJ databases">
        <title>Phylogenomic analyses of a clade within the roseobacter group suggest taxonomic reassignments of species of the genera Aestuariivita, Citreicella, Loktanella, Nautella, Pelagibaca, Ruegeria, Thalassobius, Thiobacimonas and Tropicibacter, and the proposal o.</title>
        <authorList>
            <person name="Jeon C.O."/>
        </authorList>
    </citation>
    <scope>NUCLEOTIDE SEQUENCE [LARGE SCALE GENOMIC DNA]</scope>
    <source>
        <strain evidence="12">BS5-3</strain>
    </source>
</reference>
<keyword evidence="12" id="KW-1185">Reference proteome</keyword>
<feature type="domain" description="POTRA" evidence="10">
    <location>
        <begin position="38"/>
        <end position="105"/>
    </location>
</feature>
<dbReference type="HAMAP" id="MF_01430">
    <property type="entry name" value="OM_assembly_BamA"/>
    <property type="match status" value="1"/>
</dbReference>
<keyword evidence="7 8" id="KW-0998">Cell outer membrane</keyword>
<comment type="subunit">
    <text evidence="8">Part of the Bam complex.</text>
</comment>
<comment type="subcellular location">
    <subcellularLocation>
        <location evidence="8">Cell outer membrane</location>
    </subcellularLocation>
    <subcellularLocation>
        <location evidence="1">Membrane</location>
    </subcellularLocation>
</comment>
<keyword evidence="2 8" id="KW-1134">Transmembrane beta strand</keyword>
<evidence type="ECO:0000256" key="4">
    <source>
        <dbReference type="ARBA" id="ARBA00022729"/>
    </source>
</evidence>
<evidence type="ECO:0000313" key="11">
    <source>
        <dbReference type="EMBL" id="WZC50962.1"/>
    </source>
</evidence>
<dbReference type="Pfam" id="PF01103">
    <property type="entry name" value="Omp85"/>
    <property type="match status" value="1"/>
</dbReference>
<dbReference type="InterPro" id="IPR034746">
    <property type="entry name" value="POTRA"/>
</dbReference>
<dbReference type="InterPro" id="IPR000184">
    <property type="entry name" value="Bac_surfAg_D15"/>
</dbReference>
<dbReference type="EMBL" id="CP150951">
    <property type="protein sequence ID" value="WZC50962.1"/>
    <property type="molecule type" value="Genomic_DNA"/>
</dbReference>
<keyword evidence="6 8" id="KW-0472">Membrane</keyword>
<dbReference type="NCBIfam" id="TIGR03303">
    <property type="entry name" value="OM_YaeT"/>
    <property type="match status" value="1"/>
</dbReference>
<evidence type="ECO:0000256" key="8">
    <source>
        <dbReference type="HAMAP-Rule" id="MF_01430"/>
    </source>
</evidence>
<dbReference type="InterPro" id="IPR023707">
    <property type="entry name" value="OM_assembly_BamA"/>
</dbReference>
<keyword evidence="5 8" id="KW-0677">Repeat</keyword>
<comment type="similarity">
    <text evidence="8">Belongs to the BamA family.</text>
</comment>
<evidence type="ECO:0000256" key="6">
    <source>
        <dbReference type="ARBA" id="ARBA00023136"/>
    </source>
</evidence>
<dbReference type="PROSITE" id="PS51779">
    <property type="entry name" value="POTRA"/>
    <property type="match status" value="3"/>
</dbReference>
<dbReference type="InterPro" id="IPR039910">
    <property type="entry name" value="D15-like"/>
</dbReference>
<dbReference type="InterPro" id="IPR010827">
    <property type="entry name" value="BamA/TamA_POTRA"/>
</dbReference>
<dbReference type="Gene3D" id="2.40.160.50">
    <property type="entry name" value="membrane protein fhac: a member of the omp85/tpsb transporter family"/>
    <property type="match status" value="1"/>
</dbReference>
<dbReference type="Gene3D" id="3.10.20.310">
    <property type="entry name" value="membrane protein fhac"/>
    <property type="match status" value="5"/>
</dbReference>
<protein>
    <recommendedName>
        <fullName evidence="8 9">Outer membrane protein assembly factor BamA</fullName>
    </recommendedName>
</protein>
<evidence type="ECO:0000256" key="3">
    <source>
        <dbReference type="ARBA" id="ARBA00022692"/>
    </source>
</evidence>
<name>A0ABZ2V8Y6_9RHOB</name>
<feature type="domain" description="POTRA" evidence="10">
    <location>
        <begin position="106"/>
        <end position="183"/>
    </location>
</feature>
<dbReference type="PANTHER" id="PTHR12815">
    <property type="entry name" value="SORTING AND ASSEMBLY MACHINERY SAMM50 PROTEIN FAMILY MEMBER"/>
    <property type="match status" value="1"/>
</dbReference>
<dbReference type="Pfam" id="PF07244">
    <property type="entry name" value="POTRA"/>
    <property type="match status" value="4"/>
</dbReference>
<dbReference type="PIRSF" id="PIRSF006076">
    <property type="entry name" value="OM_assembly_OMP85"/>
    <property type="match status" value="1"/>
</dbReference>
<evidence type="ECO:0000256" key="9">
    <source>
        <dbReference type="NCBIfam" id="TIGR03303"/>
    </source>
</evidence>
<keyword evidence="4 8" id="KW-0732">Signal</keyword>
<evidence type="ECO:0000256" key="5">
    <source>
        <dbReference type="ARBA" id="ARBA00022737"/>
    </source>
</evidence>
<feature type="domain" description="POTRA" evidence="10">
    <location>
        <begin position="359"/>
        <end position="432"/>
    </location>
</feature>
<evidence type="ECO:0000259" key="10">
    <source>
        <dbReference type="PROSITE" id="PS51779"/>
    </source>
</evidence>
<dbReference type="Proteomes" id="UP001440612">
    <property type="component" value="Chromosome"/>
</dbReference>
<organism evidence="11 12">
    <name type="scientific">Yoonia phaeophyticola</name>
    <dbReference type="NCBI Taxonomy" id="3137369"/>
    <lineage>
        <taxon>Bacteria</taxon>
        <taxon>Pseudomonadati</taxon>
        <taxon>Pseudomonadota</taxon>
        <taxon>Alphaproteobacteria</taxon>
        <taxon>Rhodobacterales</taxon>
        <taxon>Paracoccaceae</taxon>
        <taxon>Yoonia</taxon>
    </lineage>
</organism>
<sequence>MQNVVGRLWSQTVDAARRLLLAFLLIAVGATIASAQSVTVRSVTIEGNLRVADGTILTIGGIDIGDTLSTAELNDAAQALRASGLFESVDLIPRGNGLLIQVAEYPTINIINIEGNARLRDAQLLQVVQSQSRRVYSPAQAEADTAAITQAYAQQGRINAVVTPRIIPLPNNQVNLVFEVVESAVTEVERISFIGNRTFSEGRLRRVLETKQAGFLRPIIARDTYSPERVAADREVLTDFYRSRGYIDFVIQNVDVALTRERDAYLITFNVREGQKFEFADVTVRSEIEGIDVSDFQDAIRVRRGATYSPVPIDSDVVRLERLALQKGLNFVQADPRITRNERDLTLDLEYVLVSGPRVFVERIDIEGNGTTLDRVIRNQFDIVEGDPFNPREIRDSARRIRALGFFENAAVNTREGSSPSQVIVDVDVVEGPTGTLTFGANFNSDTGLGLVSSYRQSNFQGRGQRLNFELSTAETNRRLAFGFTEPQLLGRDLRFGLDLSYATTDNENALYDTESLRLSPSLSFPVSENGRLAVYYAFEYNDLTDVSDSASQIIQNEALEEGVVTNSLGYNYSYDNRRTGLNPNAGIVLRFGQEFGFGDTQFIKSTGLAGAETKIWNEEVTLRATLEAGHLSYQEGSSRVTDRFFLNSSLMRGFEAGGIGPRSTDLDSDLNITDDALGGDSFAVIRLEAEFPLGLPSEYGISGGAFIDYGSVWNVGETYGLDPLYNDFTPRAVAGLSIFWTTPIGPLRFNFTEPLDVQEFDNTKSFDVTISTSF</sequence>
<comment type="function">
    <text evidence="8">Part of the outer membrane protein assembly complex, which is involved in assembly and insertion of beta-barrel proteins into the outer membrane.</text>
</comment>